<dbReference type="SUPFAM" id="SSF48371">
    <property type="entry name" value="ARM repeat"/>
    <property type="match status" value="1"/>
</dbReference>
<dbReference type="EMBL" id="BBWV01000001">
    <property type="protein sequence ID" value="GAO41315.1"/>
    <property type="molecule type" value="Genomic_DNA"/>
</dbReference>
<evidence type="ECO:0000313" key="2">
    <source>
        <dbReference type="EMBL" id="GAO41315.1"/>
    </source>
</evidence>
<dbReference type="AlphaFoldDB" id="A0A0E9MW10"/>
<protein>
    <recommendedName>
        <fullName evidence="4">ADP,ATP carrier protein</fullName>
    </recommendedName>
</protein>
<feature type="transmembrane region" description="Helical" evidence="1">
    <location>
        <begin position="238"/>
        <end position="258"/>
    </location>
</feature>
<keyword evidence="1" id="KW-0812">Transmembrane</keyword>
<feature type="transmembrane region" description="Helical" evidence="1">
    <location>
        <begin position="304"/>
        <end position="326"/>
    </location>
</feature>
<sequence length="919" mass="103727">MRPNHRWLKLLNVHDNEWLTVKKLFWLQFFQGAGISFFFTAEFARFLERFPISRLPWVMILSAFLLWLSGLVYTVLEPLISFKKFNTALILFMAGSMLMVRLGSIVFPQDWFYYFSLAWFYVLYLLNNLEFWGIAAQLFDIRQSKRLFGVISAGDIPAKFVGYTLALVFVSFTGTLNLLLVGFLCMLASLPFFTRLADDEAAAFGHGHQHGGHSSAHPWQSVSNLIEDFKHSKIIQRIAWISLTTGACMIIVNYGFYAKVKENNHTDIELARFIAVFMITLRVAAMVTKTIFTGRLTMHLGVRQSLFITPVAMVLLVGFILVFSHGNNNPKLILYLFGATSIGVDVLRTAINAPVILTVMQPLPLHERLRAHNIVKGIMDPFATLFCGILLLVLFHYQQSINLVTLCYVLLIIAAAWIIGIVLVNAEYLNMLIKTISSRFFSQEEFNLNDAETLTKIQEKIKSGSESEVMSVLLMVATKQNPLSTDLLERFLEHPARDIRLETIRIIGSKKITSLKERLIPFVFREEEQLLQLEAVKTICQLADNAMELDAYLNHPSAIIRQTAMIGLMNNTQGIPAGQAGSIIGTMIDNGDKAEKLRALDMLEAANEVFGLDAHAGLLSDTDHQVRTRAINALGKAATPNTIKALAAIAPKEEKLAVKAFQRIGPAALPHLRQLLLKLHAGQNIRKQLLLVTGRIGGEAAQKILLEQLTAKPADAADIVKALYRSKYIVTAESRGMLEEYCRHYIKNAVELLHMQKALPEKQDPDPLLFSAVQIELQEIREVLLCLFACLYDRKQIKKVRNGLLANRKDNIANALEIIELTVKKDLGKYFNILYESVPIERKCDLLKMLNGGFRYDQAGSVLGRILSEQPIRYLDWTKACSLYITRKYTIPVEEQLLLKFLEAESLLLQETARYAYAN</sequence>
<feature type="transmembrane region" description="Helical" evidence="1">
    <location>
        <begin position="378"/>
        <end position="397"/>
    </location>
</feature>
<evidence type="ECO:0000313" key="3">
    <source>
        <dbReference type="Proteomes" id="UP000033121"/>
    </source>
</evidence>
<feature type="transmembrane region" description="Helical" evidence="1">
    <location>
        <begin position="113"/>
        <end position="135"/>
    </location>
</feature>
<dbReference type="InterPro" id="IPR016024">
    <property type="entry name" value="ARM-type_fold"/>
</dbReference>
<keyword evidence="1" id="KW-1133">Transmembrane helix</keyword>
<dbReference type="InterPro" id="IPR011989">
    <property type="entry name" value="ARM-like"/>
</dbReference>
<feature type="transmembrane region" description="Helical" evidence="1">
    <location>
        <begin position="332"/>
        <end position="357"/>
    </location>
</feature>
<dbReference type="Proteomes" id="UP000033121">
    <property type="component" value="Unassembled WGS sequence"/>
</dbReference>
<reference evidence="2 3" key="1">
    <citation type="submission" date="2015-04" db="EMBL/GenBank/DDBJ databases">
        <title>Whole genome shotgun sequence of Flavihumibacter petaseus NBRC 106054.</title>
        <authorList>
            <person name="Miyazawa S."/>
            <person name="Hosoyama A."/>
            <person name="Hashimoto M."/>
            <person name="Noguchi M."/>
            <person name="Tsuchikane K."/>
            <person name="Ohji S."/>
            <person name="Yamazoe A."/>
            <person name="Ichikawa N."/>
            <person name="Kimura A."/>
            <person name="Fujita N."/>
        </authorList>
    </citation>
    <scope>NUCLEOTIDE SEQUENCE [LARGE SCALE GENOMIC DNA]</scope>
    <source>
        <strain evidence="2 3">NBRC 106054</strain>
    </source>
</reference>
<dbReference type="SUPFAM" id="SSF103473">
    <property type="entry name" value="MFS general substrate transporter"/>
    <property type="match status" value="1"/>
</dbReference>
<dbReference type="OrthoDB" id="9810708at2"/>
<keyword evidence="1" id="KW-0472">Membrane</keyword>
<dbReference type="STRING" id="1220578.FPE01S_01_03270"/>
<accession>A0A0E9MW10</accession>
<comment type="caution">
    <text evidence="2">The sequence shown here is derived from an EMBL/GenBank/DDBJ whole genome shotgun (WGS) entry which is preliminary data.</text>
</comment>
<dbReference type="InterPro" id="IPR036259">
    <property type="entry name" value="MFS_trans_sf"/>
</dbReference>
<feature type="transmembrane region" description="Helical" evidence="1">
    <location>
        <begin position="88"/>
        <end position="107"/>
    </location>
</feature>
<proteinExistence type="predicted"/>
<name>A0A0E9MW10_9BACT</name>
<organism evidence="2 3">
    <name type="scientific">Flavihumibacter petaseus NBRC 106054</name>
    <dbReference type="NCBI Taxonomy" id="1220578"/>
    <lineage>
        <taxon>Bacteria</taxon>
        <taxon>Pseudomonadati</taxon>
        <taxon>Bacteroidota</taxon>
        <taxon>Chitinophagia</taxon>
        <taxon>Chitinophagales</taxon>
        <taxon>Chitinophagaceae</taxon>
        <taxon>Flavihumibacter</taxon>
    </lineage>
</organism>
<feature type="transmembrane region" description="Helical" evidence="1">
    <location>
        <begin position="56"/>
        <end position="76"/>
    </location>
</feature>
<feature type="transmembrane region" description="Helical" evidence="1">
    <location>
        <begin position="270"/>
        <end position="292"/>
    </location>
</feature>
<keyword evidence="3" id="KW-1185">Reference proteome</keyword>
<gene>
    <name evidence="2" type="ORF">FPE01S_01_03270</name>
</gene>
<dbReference type="Gene3D" id="1.25.10.10">
    <property type="entry name" value="Leucine-rich Repeat Variant"/>
    <property type="match status" value="1"/>
</dbReference>
<evidence type="ECO:0008006" key="4">
    <source>
        <dbReference type="Google" id="ProtNLM"/>
    </source>
</evidence>
<feature type="transmembrane region" description="Helical" evidence="1">
    <location>
        <begin position="24"/>
        <end position="44"/>
    </location>
</feature>
<dbReference type="CDD" id="cd06174">
    <property type="entry name" value="MFS"/>
    <property type="match status" value="1"/>
</dbReference>
<feature type="transmembrane region" description="Helical" evidence="1">
    <location>
        <begin position="403"/>
        <end position="424"/>
    </location>
</feature>
<evidence type="ECO:0000256" key="1">
    <source>
        <dbReference type="SAM" id="Phobius"/>
    </source>
</evidence>
<dbReference type="RefSeq" id="WP_157473856.1">
    <property type="nucleotide sequence ID" value="NZ_BBWV01000001.1"/>
</dbReference>